<dbReference type="SUPFAM" id="SSF69318">
    <property type="entry name" value="Integrin alpha N-terminal domain"/>
    <property type="match status" value="1"/>
</dbReference>
<reference evidence="3" key="2">
    <citation type="journal article" date="2022" name="Sci. Total Environ.">
        <title>Prevalence, transmission, and molecular epidemiology of tet(X)-positive bacteria among humans, animals, and environmental niches in China: An epidemiological, and genomic-based study.</title>
        <authorList>
            <person name="Dong N."/>
            <person name="Zeng Y."/>
            <person name="Cai C."/>
            <person name="Sun C."/>
            <person name="Lu J."/>
            <person name="Liu C."/>
            <person name="Zhou H."/>
            <person name="Sun Q."/>
            <person name="Shu L."/>
            <person name="Wang H."/>
            <person name="Wang Y."/>
            <person name="Wang S."/>
            <person name="Wu C."/>
            <person name="Chan E.W."/>
            <person name="Chen G."/>
            <person name="Shen Z."/>
            <person name="Chen S."/>
            <person name="Zhang R."/>
        </authorList>
    </citation>
    <scope>NUCLEOTIDE SEQUENCE</scope>
    <source>
        <strain evidence="3">R1692</strain>
    </source>
</reference>
<dbReference type="InterPro" id="IPR013517">
    <property type="entry name" value="FG-GAP"/>
</dbReference>
<protein>
    <submittedName>
        <fullName evidence="3">VCBS repeat-containing protein</fullName>
    </submittedName>
</protein>
<dbReference type="EMBL" id="JACAGK010000006">
    <property type="protein sequence ID" value="MDM1047301.1"/>
    <property type="molecule type" value="Genomic_DNA"/>
</dbReference>
<dbReference type="RefSeq" id="WP_286650475.1">
    <property type="nucleotide sequence ID" value="NZ_JACAGK010000006.1"/>
</dbReference>
<keyword evidence="1" id="KW-0732">Signal</keyword>
<evidence type="ECO:0000313" key="3">
    <source>
        <dbReference type="EMBL" id="MDM1047301.1"/>
    </source>
</evidence>
<dbReference type="Gene3D" id="2.40.128.340">
    <property type="match status" value="1"/>
</dbReference>
<dbReference type="Gene3D" id="3.60.10.10">
    <property type="entry name" value="Endonuclease/exonuclease/phosphatase"/>
    <property type="match status" value="1"/>
</dbReference>
<gene>
    <name evidence="3" type="ORF">HX018_03465</name>
</gene>
<dbReference type="InterPro" id="IPR005135">
    <property type="entry name" value="Endo/exonuclease/phosphatase"/>
</dbReference>
<feature type="domain" description="Endonuclease/exonuclease/phosphatase" evidence="2">
    <location>
        <begin position="66"/>
        <end position="300"/>
    </location>
</feature>
<organism evidence="3 4">
    <name type="scientific">Sphingobacterium hotanense</name>
    <dbReference type="NCBI Taxonomy" id="649196"/>
    <lineage>
        <taxon>Bacteria</taxon>
        <taxon>Pseudomonadati</taxon>
        <taxon>Bacteroidota</taxon>
        <taxon>Sphingobacteriia</taxon>
        <taxon>Sphingobacteriales</taxon>
        <taxon>Sphingobacteriaceae</taxon>
        <taxon>Sphingobacterium</taxon>
    </lineage>
</organism>
<accession>A0ABT7NJG4</accession>
<dbReference type="PANTHER" id="PTHR12121">
    <property type="entry name" value="CARBON CATABOLITE REPRESSOR PROTEIN 4"/>
    <property type="match status" value="1"/>
</dbReference>
<proteinExistence type="predicted"/>
<dbReference type="PANTHER" id="PTHR12121:SF36">
    <property type="entry name" value="ENDONUCLEASE_EXONUCLEASE_PHOSPHATASE DOMAIN-CONTAINING PROTEIN"/>
    <property type="match status" value="1"/>
</dbReference>
<reference evidence="3" key="1">
    <citation type="submission" date="2020-06" db="EMBL/GenBank/DDBJ databases">
        <authorList>
            <person name="Dong N."/>
        </authorList>
    </citation>
    <scope>NUCLEOTIDE SEQUENCE</scope>
    <source>
        <strain evidence="3">R1692</strain>
    </source>
</reference>
<dbReference type="Pfam" id="PF03372">
    <property type="entry name" value="Exo_endo_phos"/>
    <property type="match status" value="1"/>
</dbReference>
<dbReference type="InterPro" id="IPR036691">
    <property type="entry name" value="Endo/exonu/phosph_ase_sf"/>
</dbReference>
<evidence type="ECO:0000256" key="1">
    <source>
        <dbReference type="ARBA" id="ARBA00022729"/>
    </source>
</evidence>
<comment type="caution">
    <text evidence="3">The sequence shown here is derived from an EMBL/GenBank/DDBJ whole genome shotgun (WGS) entry which is preliminary data.</text>
</comment>
<dbReference type="Gene3D" id="2.130.10.130">
    <property type="entry name" value="Integrin alpha, N-terminal"/>
    <property type="match status" value="1"/>
</dbReference>
<dbReference type="InterPro" id="IPR050410">
    <property type="entry name" value="CCR4/nocturin_mRNA_transcr"/>
</dbReference>
<evidence type="ECO:0000313" key="4">
    <source>
        <dbReference type="Proteomes" id="UP001170954"/>
    </source>
</evidence>
<dbReference type="Proteomes" id="UP001170954">
    <property type="component" value="Unassembled WGS sequence"/>
</dbReference>
<keyword evidence="4" id="KW-1185">Reference proteome</keyword>
<sequence>MLKSPFKTFGTNGLWKVMATALLLCTIGCEKNTVQPKKEVETPTTPEEPNVINPNPLVLEESFTVMSFNLRNPTNSDPFTQLQRMSKLTTLMNDNEVDILGVQELANNDVEEYVNSAMDQAGYAVYKTGAANGSPKSIFYKKSRFTLVNAGHLIKEFVAGTVISSAKWVILKDVKNNNEYFVINSHWYHTADAGEYRKEFAQILLDCIKANHGGRPVICLGDFNAIPGTTEINTIKNADGFNMVDALMESQGDPTFHNWTGIGTKKIDYVMSTRDLAFRSYKVVKDKYTVDGKTMWPSDHFPVFARYIPAIFGEAKQDASAASTDAKNQYYFSDVNGDGKKDKISWNAGANGGKVSVYLANGSGGFQSTAIVHDASASTSADSYYYFADVNGDKKADLIRWNKGLVSGKTQVYLASSNGSFSATAIDNPEGTSAGTTTKFYFSDVNGDGMADKIYWNSTHDGGNIRVYLATGDGNFSGSVKSSSNVGSTTARTNYYFADINGDGKNDLVRWQASLDSGKAMVFLSNGDGTFTKSVDHSNAGATSGLESTKFYFADVNGDGKADKIYWNASNNLGEPKIYLGTSTTFESPVYSLRGTSQKETTNYYFEDINGDGKADQIRWNPTENNGAIKTYSVR</sequence>
<dbReference type="InterPro" id="IPR028994">
    <property type="entry name" value="Integrin_alpha_N"/>
</dbReference>
<name>A0ABT7NJG4_9SPHI</name>
<dbReference type="SUPFAM" id="SSF56219">
    <property type="entry name" value="DNase I-like"/>
    <property type="match status" value="1"/>
</dbReference>
<evidence type="ECO:0000259" key="2">
    <source>
        <dbReference type="Pfam" id="PF03372"/>
    </source>
</evidence>
<dbReference type="Pfam" id="PF13517">
    <property type="entry name" value="FG-GAP_3"/>
    <property type="match status" value="3"/>
</dbReference>